<organism evidence="8 9">
    <name type="scientific">Planoprotostelium fungivorum</name>
    <dbReference type="NCBI Taxonomy" id="1890364"/>
    <lineage>
        <taxon>Eukaryota</taxon>
        <taxon>Amoebozoa</taxon>
        <taxon>Evosea</taxon>
        <taxon>Variosea</taxon>
        <taxon>Cavosteliida</taxon>
        <taxon>Cavosteliaceae</taxon>
        <taxon>Planoprotostelium</taxon>
    </lineage>
</organism>
<evidence type="ECO:0000256" key="1">
    <source>
        <dbReference type="ARBA" id="ARBA00004173"/>
    </source>
</evidence>
<keyword evidence="5" id="KW-0687">Ribonucleoprotein</keyword>
<dbReference type="Proteomes" id="UP000241769">
    <property type="component" value="Unassembled WGS sequence"/>
</dbReference>
<sequence>MQNGVWQLQKITLRYSRSREHSRGAREFVENSLESFKKQNPQIEVTTVETPHSVKVTGYYLNGAKRPIVVRNPTAQDVSDKFTFLRNQCGMKARDPCLRVYTNRRSIQGVWQPDVDYASSK</sequence>
<keyword evidence="3 8" id="KW-0689">Ribosomal protein</keyword>
<name>A0A2P6N643_9EUKA</name>
<dbReference type="AlphaFoldDB" id="A0A2P6N643"/>
<dbReference type="GO" id="GO:0005762">
    <property type="term" value="C:mitochondrial large ribosomal subunit"/>
    <property type="evidence" value="ECO:0007669"/>
    <property type="project" value="TreeGrafter"/>
</dbReference>
<dbReference type="SUPFAM" id="SSF52833">
    <property type="entry name" value="Thioredoxin-like"/>
    <property type="match status" value="1"/>
</dbReference>
<comment type="similarity">
    <text evidence="2">Belongs to the mitochondrion-specific ribosomal protein mL43 family.</text>
</comment>
<keyword evidence="9" id="KW-1185">Reference proteome</keyword>
<dbReference type="FunCoup" id="A0A2P6N643">
    <property type="interactions" value="132"/>
</dbReference>
<dbReference type="Pfam" id="PF05047">
    <property type="entry name" value="L51_S25_CI-B8"/>
    <property type="match status" value="1"/>
</dbReference>
<dbReference type="InterPro" id="IPR039927">
    <property type="entry name" value="Ribosomal_mL43"/>
</dbReference>
<comment type="caution">
    <text evidence="8">The sequence shown here is derived from an EMBL/GenBank/DDBJ whole genome shotgun (WGS) entry which is preliminary data.</text>
</comment>
<evidence type="ECO:0000256" key="5">
    <source>
        <dbReference type="ARBA" id="ARBA00023274"/>
    </source>
</evidence>
<reference evidence="8 9" key="1">
    <citation type="journal article" date="2018" name="Genome Biol. Evol.">
        <title>Multiple Roots of Fruiting Body Formation in Amoebozoa.</title>
        <authorList>
            <person name="Hillmann F."/>
            <person name="Forbes G."/>
            <person name="Novohradska S."/>
            <person name="Ferling I."/>
            <person name="Riege K."/>
            <person name="Groth M."/>
            <person name="Westermann M."/>
            <person name="Marz M."/>
            <person name="Spaller T."/>
            <person name="Winckler T."/>
            <person name="Schaap P."/>
            <person name="Glockner G."/>
        </authorList>
    </citation>
    <scope>NUCLEOTIDE SEQUENCE [LARGE SCALE GENOMIC DNA]</scope>
    <source>
        <strain evidence="8 9">Jena</strain>
    </source>
</reference>
<evidence type="ECO:0000313" key="8">
    <source>
        <dbReference type="EMBL" id="PRP79418.1"/>
    </source>
</evidence>
<evidence type="ECO:0000256" key="4">
    <source>
        <dbReference type="ARBA" id="ARBA00023128"/>
    </source>
</evidence>
<feature type="domain" description="Ribosomal protein/NADH dehydrogenase" evidence="7">
    <location>
        <begin position="17"/>
        <end position="89"/>
    </location>
</feature>
<dbReference type="GO" id="GO:0003735">
    <property type="term" value="F:structural constituent of ribosome"/>
    <property type="evidence" value="ECO:0007669"/>
    <property type="project" value="InterPro"/>
</dbReference>
<gene>
    <name evidence="8" type="ORF">PROFUN_08179</name>
</gene>
<keyword evidence="4" id="KW-0496">Mitochondrion</keyword>
<dbReference type="STRING" id="1890364.A0A2P6N643"/>
<dbReference type="InParanoid" id="A0A2P6N643"/>
<dbReference type="PANTHER" id="PTHR21396:SF2">
    <property type="entry name" value="LARGE RIBOSOMAL SUBUNIT PROTEIN ML43"/>
    <property type="match status" value="1"/>
</dbReference>
<comment type="subcellular location">
    <subcellularLocation>
        <location evidence="1">Mitochondrion</location>
    </subcellularLocation>
</comment>
<dbReference type="SMART" id="SM00916">
    <property type="entry name" value="L51_S25_CI-B8"/>
    <property type="match status" value="1"/>
</dbReference>
<evidence type="ECO:0000256" key="6">
    <source>
        <dbReference type="ARBA" id="ARBA00035188"/>
    </source>
</evidence>
<dbReference type="InterPro" id="IPR036249">
    <property type="entry name" value="Thioredoxin-like_sf"/>
</dbReference>
<protein>
    <recommendedName>
        <fullName evidence="6">Large ribosomal subunit protein mL43</fullName>
    </recommendedName>
</protein>
<proteinExistence type="inferred from homology"/>
<dbReference type="GO" id="GO:0032543">
    <property type="term" value="P:mitochondrial translation"/>
    <property type="evidence" value="ECO:0007669"/>
    <property type="project" value="InterPro"/>
</dbReference>
<dbReference type="PANTHER" id="PTHR21396">
    <property type="entry name" value="39S RIBOSOMAL PROTEIN L43"/>
    <property type="match status" value="1"/>
</dbReference>
<dbReference type="Gene3D" id="3.40.30.10">
    <property type="entry name" value="Glutaredoxin"/>
    <property type="match status" value="1"/>
</dbReference>
<dbReference type="InterPro" id="IPR007741">
    <property type="entry name" value="Ribosomal_mL43/mS25/NADH_DH"/>
</dbReference>
<evidence type="ECO:0000256" key="3">
    <source>
        <dbReference type="ARBA" id="ARBA00022980"/>
    </source>
</evidence>
<evidence type="ECO:0000313" key="9">
    <source>
        <dbReference type="Proteomes" id="UP000241769"/>
    </source>
</evidence>
<accession>A0A2P6N643</accession>
<dbReference type="EMBL" id="MDYQ01000184">
    <property type="protein sequence ID" value="PRP79418.1"/>
    <property type="molecule type" value="Genomic_DNA"/>
</dbReference>
<dbReference type="OrthoDB" id="88at2759"/>
<evidence type="ECO:0000259" key="7">
    <source>
        <dbReference type="SMART" id="SM00916"/>
    </source>
</evidence>
<evidence type="ECO:0000256" key="2">
    <source>
        <dbReference type="ARBA" id="ARBA00006073"/>
    </source>
</evidence>